<reference evidence="1 2" key="1">
    <citation type="submission" date="2018-08" db="EMBL/GenBank/DDBJ databases">
        <title>Genome sequencing of Agrobacterium vitis strain ICMP 10754.</title>
        <authorList>
            <person name="Visnovsky S.B."/>
            <person name="Pitman A.R."/>
        </authorList>
    </citation>
    <scope>NUCLEOTIDE SEQUENCE [LARGE SCALE GENOMIC DNA]</scope>
    <source>
        <strain evidence="1 2">ICMP 10754</strain>
    </source>
</reference>
<comment type="caution">
    <text evidence="1">The sequence shown here is derived from an EMBL/GenBank/DDBJ whole genome shotgun (WGS) entry which is preliminary data.</text>
</comment>
<dbReference type="OrthoDB" id="6064768at2"/>
<dbReference type="Proteomes" id="UP000436911">
    <property type="component" value="Unassembled WGS sequence"/>
</dbReference>
<sequence>MTVFYAWVNPAFFEGNPLDHTWVTTYDNRVTPYATIDAVTQAGQTYWYCWGDFHATGSTDDYPTGLLAQQDGNTAVASCLVEPNVEGSLSNSPPNGTILVYGVNGVCHQIANQVLYATKTATTAPLTVKGAAGYALSTFLYGTYGTRKAAWAKKITTCTAGETSGAIREEDAMSDLPDDFLDHARQTLGDQPEKLQKLLDLRDTVASYMAMDLPGTAAPSIELINARNQHMLDQAADLLGPVDFEKVFGIHPEKRVKLVHPSQLKTTREQK</sequence>
<proteinExistence type="predicted"/>
<gene>
    <name evidence="1" type="ORF">DXT89_07770</name>
</gene>
<protein>
    <submittedName>
        <fullName evidence="1">Uncharacterized protein</fullName>
    </submittedName>
</protein>
<dbReference type="AlphaFoldDB" id="A0A368NRR4"/>
<dbReference type="RefSeq" id="WP_060718695.1">
    <property type="nucleotide sequence ID" value="NZ_CP055265.1"/>
</dbReference>
<evidence type="ECO:0000313" key="1">
    <source>
        <dbReference type="EMBL" id="KAA3529614.1"/>
    </source>
</evidence>
<dbReference type="GeneID" id="60683702"/>
<name>A0A368NRR4_AGRVI</name>
<evidence type="ECO:0000313" key="2">
    <source>
        <dbReference type="Proteomes" id="UP000436911"/>
    </source>
</evidence>
<dbReference type="EMBL" id="QUSG01000003">
    <property type="protein sequence ID" value="KAA3529614.1"/>
    <property type="molecule type" value="Genomic_DNA"/>
</dbReference>
<organism evidence="1 2">
    <name type="scientific">Agrobacterium vitis</name>
    <name type="common">Rhizobium vitis</name>
    <dbReference type="NCBI Taxonomy" id="373"/>
    <lineage>
        <taxon>Bacteria</taxon>
        <taxon>Pseudomonadati</taxon>
        <taxon>Pseudomonadota</taxon>
        <taxon>Alphaproteobacteria</taxon>
        <taxon>Hyphomicrobiales</taxon>
        <taxon>Rhizobiaceae</taxon>
        <taxon>Rhizobium/Agrobacterium group</taxon>
        <taxon>Agrobacterium</taxon>
    </lineage>
</organism>
<accession>A0A368NRR4</accession>